<keyword evidence="10" id="KW-0325">Glycoprotein</keyword>
<evidence type="ECO:0000256" key="3">
    <source>
        <dbReference type="ARBA" id="ARBA00022692"/>
    </source>
</evidence>
<dbReference type="InterPro" id="IPR000421">
    <property type="entry name" value="FA58C"/>
</dbReference>
<evidence type="ECO:0000259" key="11">
    <source>
        <dbReference type="PROSITE" id="PS50022"/>
    </source>
</evidence>
<evidence type="ECO:0000256" key="10">
    <source>
        <dbReference type="ARBA" id="ARBA00023180"/>
    </source>
</evidence>
<proteinExistence type="predicted"/>
<dbReference type="GO" id="GO:0005524">
    <property type="term" value="F:ATP binding"/>
    <property type="evidence" value="ECO:0007669"/>
    <property type="project" value="UniProtKB-KW"/>
</dbReference>
<keyword evidence="6" id="KW-0067">ATP-binding</keyword>
<evidence type="ECO:0000256" key="5">
    <source>
        <dbReference type="ARBA" id="ARBA00022741"/>
    </source>
</evidence>
<keyword evidence="5" id="KW-0547">Nucleotide-binding</keyword>
<dbReference type="PROSITE" id="PS50022">
    <property type="entry name" value="FA58C_3"/>
    <property type="match status" value="1"/>
</dbReference>
<keyword evidence="12" id="KW-0675">Receptor</keyword>
<keyword evidence="2" id="KW-1003">Cell membrane</keyword>
<keyword evidence="8" id="KW-0472">Membrane</keyword>
<protein>
    <submittedName>
        <fullName evidence="12">Discoidin domain-containing receptor 2</fullName>
    </submittedName>
</protein>
<dbReference type="Proteomes" id="UP000037510">
    <property type="component" value="Unassembled WGS sequence"/>
</dbReference>
<name>A0A0L7KVJ0_OPEBR</name>
<gene>
    <name evidence="12" type="ORF">OBRU01_20230</name>
</gene>
<evidence type="ECO:0000313" key="12">
    <source>
        <dbReference type="EMBL" id="KOB67140.1"/>
    </source>
</evidence>
<evidence type="ECO:0000313" key="13">
    <source>
        <dbReference type="Proteomes" id="UP000037510"/>
    </source>
</evidence>
<reference evidence="12 13" key="1">
    <citation type="journal article" date="2015" name="Genome Biol. Evol.">
        <title>The genome of winter moth (Operophtera brumata) provides a genomic perspective on sexual dimorphism and phenology.</title>
        <authorList>
            <person name="Derks M.F."/>
            <person name="Smit S."/>
            <person name="Salis L."/>
            <person name="Schijlen E."/>
            <person name="Bossers A."/>
            <person name="Mateman C."/>
            <person name="Pijl A.S."/>
            <person name="de Ridder D."/>
            <person name="Groenen M.A."/>
            <person name="Visser M.E."/>
            <person name="Megens H.J."/>
        </authorList>
    </citation>
    <scope>NUCLEOTIDE SEQUENCE [LARGE SCALE GENOMIC DNA]</scope>
    <source>
        <strain evidence="12">WM2013NL</strain>
        <tissue evidence="12">Head and thorax</tissue>
    </source>
</reference>
<dbReference type="Pfam" id="PF00754">
    <property type="entry name" value="F5_F8_type_C"/>
    <property type="match status" value="1"/>
</dbReference>
<dbReference type="EMBL" id="JTDY01005304">
    <property type="protein sequence ID" value="KOB67140.1"/>
    <property type="molecule type" value="Genomic_DNA"/>
</dbReference>
<evidence type="ECO:0000256" key="9">
    <source>
        <dbReference type="ARBA" id="ARBA00023157"/>
    </source>
</evidence>
<comment type="subcellular location">
    <subcellularLocation>
        <location evidence="1">Cell membrane</location>
        <topology evidence="1">Single-pass type I membrane protein</topology>
    </subcellularLocation>
</comment>
<dbReference type="STRING" id="104452.A0A0L7KVJ0"/>
<dbReference type="PANTHER" id="PTHR24543:SF291">
    <property type="entry name" value="SMOKE ALARM, ISOFORM D"/>
    <property type="match status" value="1"/>
</dbReference>
<dbReference type="InterPro" id="IPR008979">
    <property type="entry name" value="Galactose-bd-like_sf"/>
</dbReference>
<keyword evidence="3" id="KW-0812">Transmembrane</keyword>
<organism evidence="12 13">
    <name type="scientific">Operophtera brumata</name>
    <name type="common">Winter moth</name>
    <name type="synonym">Phalaena brumata</name>
    <dbReference type="NCBI Taxonomy" id="104452"/>
    <lineage>
        <taxon>Eukaryota</taxon>
        <taxon>Metazoa</taxon>
        <taxon>Ecdysozoa</taxon>
        <taxon>Arthropoda</taxon>
        <taxon>Hexapoda</taxon>
        <taxon>Insecta</taxon>
        <taxon>Pterygota</taxon>
        <taxon>Neoptera</taxon>
        <taxon>Endopterygota</taxon>
        <taxon>Lepidoptera</taxon>
        <taxon>Glossata</taxon>
        <taxon>Ditrysia</taxon>
        <taxon>Geometroidea</taxon>
        <taxon>Geometridae</taxon>
        <taxon>Larentiinae</taxon>
        <taxon>Operophtera</taxon>
    </lineage>
</organism>
<dbReference type="SMART" id="SM00231">
    <property type="entry name" value="FA58C"/>
    <property type="match status" value="1"/>
</dbReference>
<keyword evidence="13" id="KW-1185">Reference proteome</keyword>
<dbReference type="PANTHER" id="PTHR24543">
    <property type="entry name" value="MULTICOPPER OXIDASE-RELATED"/>
    <property type="match status" value="1"/>
</dbReference>
<keyword evidence="9" id="KW-1015">Disulfide bond</keyword>
<dbReference type="GO" id="GO:0005886">
    <property type="term" value="C:plasma membrane"/>
    <property type="evidence" value="ECO:0007669"/>
    <property type="project" value="UniProtKB-SubCell"/>
</dbReference>
<evidence type="ECO:0000256" key="6">
    <source>
        <dbReference type="ARBA" id="ARBA00022840"/>
    </source>
</evidence>
<dbReference type="Pfam" id="PF21114">
    <property type="entry name" value="DDR1-2_DS-like"/>
    <property type="match status" value="1"/>
</dbReference>
<comment type="caution">
    <text evidence="12">The sequence shown here is derived from an EMBL/GenBank/DDBJ whole genome shotgun (WGS) entry which is preliminary data.</text>
</comment>
<keyword evidence="4" id="KW-0732">Signal</keyword>
<feature type="domain" description="F5/8 type C" evidence="11">
    <location>
        <begin position="1"/>
        <end position="149"/>
    </location>
</feature>
<keyword evidence="7" id="KW-1133">Transmembrane helix</keyword>
<evidence type="ECO:0000256" key="4">
    <source>
        <dbReference type="ARBA" id="ARBA00022729"/>
    </source>
</evidence>
<feature type="non-terminal residue" evidence="12">
    <location>
        <position position="325"/>
    </location>
</feature>
<evidence type="ECO:0000256" key="8">
    <source>
        <dbReference type="ARBA" id="ARBA00023136"/>
    </source>
</evidence>
<dbReference type="AlphaFoldDB" id="A0A0L7KVJ0"/>
<accession>A0A0L7KVJ0</accession>
<dbReference type="InterPro" id="IPR048525">
    <property type="entry name" value="DDR1-2_DS-like"/>
</dbReference>
<evidence type="ECO:0000256" key="7">
    <source>
        <dbReference type="ARBA" id="ARBA00022989"/>
    </source>
</evidence>
<dbReference type="SUPFAM" id="SSF49785">
    <property type="entry name" value="Galactose-binding domain-like"/>
    <property type="match status" value="1"/>
</dbReference>
<dbReference type="PROSITE" id="PS01286">
    <property type="entry name" value="FA58C_2"/>
    <property type="match status" value="1"/>
</dbReference>
<dbReference type="Gene3D" id="2.60.120.1190">
    <property type="match status" value="1"/>
</dbReference>
<evidence type="ECO:0000256" key="2">
    <source>
        <dbReference type="ARBA" id="ARBA00022475"/>
    </source>
</evidence>
<sequence length="325" mass="37440">MPRATRVEVAIFAELTNGTLYLPKKMSIVPLKSNAWCPNGLITPKSRQYLEIELHGEYLITATETQGRFANAVGVEFVESYSVEYWRDALGRWVRYKDFNGSQLIPGNVNTYTPRKSTLEAPFIASKIRFFPYAAHPRTACMRVELFGCRWKQAIVAYSAPRGCDMQAMTGGARFIDLTYDGNITTNWISIDGLGQITDSLYGPNDFELPDILDTSGSRWIGWNRTVLTDDGVKLTFNFTDTRLFHHVDIHTNNMFTKDVQLFKEVEVYFSLEGERWQEECIAYEPKQDRVSEHARMVHVDLENRTAKHIMIKLNFQHEWILISE</sequence>
<evidence type="ECO:0000256" key="1">
    <source>
        <dbReference type="ARBA" id="ARBA00004251"/>
    </source>
</evidence>
<dbReference type="Gene3D" id="2.60.120.260">
    <property type="entry name" value="Galactose-binding domain-like"/>
    <property type="match status" value="1"/>
</dbReference>